<feature type="compositionally biased region" description="Basic and acidic residues" evidence="1">
    <location>
        <begin position="83"/>
        <end position="96"/>
    </location>
</feature>
<dbReference type="KEGG" id="mend:L6E24_03865"/>
<dbReference type="InterPro" id="IPR021857">
    <property type="entry name" value="DUF3467"/>
</dbReference>
<evidence type="ECO:0000256" key="1">
    <source>
        <dbReference type="SAM" id="MobiDB-lite"/>
    </source>
</evidence>
<accession>A0A9E7TMH9</accession>
<dbReference type="Proteomes" id="UP001060368">
    <property type="component" value="Chromosome"/>
</dbReference>
<organism evidence="2 3">
    <name type="scientific">Methanoplanus endosymbiosus</name>
    <dbReference type="NCBI Taxonomy" id="33865"/>
    <lineage>
        <taxon>Archaea</taxon>
        <taxon>Methanobacteriati</taxon>
        <taxon>Methanobacteriota</taxon>
        <taxon>Stenosarchaea group</taxon>
        <taxon>Methanomicrobia</taxon>
        <taxon>Methanomicrobiales</taxon>
        <taxon>Methanomicrobiaceae</taxon>
        <taxon>Methanoplanus</taxon>
    </lineage>
</organism>
<dbReference type="RefSeq" id="WP_257743410.1">
    <property type="nucleotide sequence ID" value="NZ_CP096115.1"/>
</dbReference>
<dbReference type="EMBL" id="CP096115">
    <property type="protein sequence ID" value="UUX93271.1"/>
    <property type="molecule type" value="Genomic_DNA"/>
</dbReference>
<dbReference type="AlphaFoldDB" id="A0A9E7TMH9"/>
<name>A0A9E7TMH9_9EURY</name>
<reference evidence="2" key="1">
    <citation type="submission" date="2022-04" db="EMBL/GenBank/DDBJ databases">
        <title>Complete genome of Methanoplanus endosymbiosus DSM 3599.</title>
        <authorList>
            <person name="Chen S.-C."/>
            <person name="You Y.-T."/>
            <person name="Zhou Y.-Z."/>
            <person name="Lai M.-C."/>
        </authorList>
    </citation>
    <scope>NUCLEOTIDE SEQUENCE</scope>
    <source>
        <strain evidence="2">DSM 3599</strain>
    </source>
</reference>
<gene>
    <name evidence="2" type="ORF">L6E24_03865</name>
</gene>
<protein>
    <submittedName>
        <fullName evidence="2">DUF3467 domain-containing protein</fullName>
    </submittedName>
</protein>
<keyword evidence="3" id="KW-1185">Reference proteome</keyword>
<sequence length="102" mass="11582">MEKREIAVNIPQDLDPVYSNRIQVAFKDDEFTFVFMHEIPGTNQARAKSIVSISPKHAKNFSEVLANTVKGYEEKFGEIKAPKSGSEKREFDDKNVTIKGYS</sequence>
<dbReference type="GeneID" id="74306803"/>
<dbReference type="Pfam" id="PF11950">
    <property type="entry name" value="DUF3467"/>
    <property type="match status" value="1"/>
</dbReference>
<evidence type="ECO:0000313" key="2">
    <source>
        <dbReference type="EMBL" id="UUX93271.1"/>
    </source>
</evidence>
<proteinExistence type="predicted"/>
<evidence type="ECO:0000313" key="3">
    <source>
        <dbReference type="Proteomes" id="UP001060368"/>
    </source>
</evidence>
<feature type="region of interest" description="Disordered" evidence="1">
    <location>
        <begin position="83"/>
        <end position="102"/>
    </location>
</feature>